<evidence type="ECO:0000256" key="9">
    <source>
        <dbReference type="ARBA" id="ARBA00022967"/>
    </source>
</evidence>
<evidence type="ECO:0000256" key="15">
    <source>
        <dbReference type="ARBA" id="ARBA00023136"/>
    </source>
</evidence>
<evidence type="ECO:0000256" key="7">
    <source>
        <dbReference type="ARBA" id="ARBA00022660"/>
    </source>
</evidence>
<keyword evidence="15" id="KW-0472">Membrane</keyword>
<evidence type="ECO:0000256" key="11">
    <source>
        <dbReference type="ARBA" id="ARBA00022989"/>
    </source>
</evidence>
<comment type="similarity">
    <text evidence="3 17">Belongs to the complex I subunit 4 family.</text>
</comment>
<dbReference type="InterPro" id="IPR003918">
    <property type="entry name" value="NADH_UbQ_OxRdtase"/>
</dbReference>
<comment type="function">
    <text evidence="17">Core subunit of the mitochondrial membrane respiratory chain NADH dehydrogenase (Complex I) which catalyzes electron transfer from NADH through the respiratory chain, using ubiquinone as an electron acceptor. Essential for the catalytic activity and assembly of complex I.</text>
</comment>
<keyword evidence="14 17" id="KW-0496">Mitochondrion</keyword>
<keyword evidence="7 17" id="KW-0679">Respiratory chain</keyword>
<accession>A0A126TEJ9</accession>
<evidence type="ECO:0000256" key="13">
    <source>
        <dbReference type="ARBA" id="ARBA00023075"/>
    </source>
</evidence>
<proteinExistence type="inferred from homology"/>
<feature type="domain" description="NADH:quinone oxidoreductase/Mrp antiporter transmembrane" evidence="18">
    <location>
        <begin position="107"/>
        <end position="386"/>
    </location>
</feature>
<dbReference type="Pfam" id="PF01059">
    <property type="entry name" value="Oxidored_q5_N"/>
    <property type="match status" value="1"/>
</dbReference>
<evidence type="ECO:0000259" key="18">
    <source>
        <dbReference type="Pfam" id="PF00361"/>
    </source>
</evidence>
<dbReference type="AlphaFoldDB" id="A0A126TEJ9"/>
<dbReference type="InterPro" id="IPR001750">
    <property type="entry name" value="ND/Mrp_TM"/>
</dbReference>
<keyword evidence="11" id="KW-1133">Transmembrane helix</keyword>
<dbReference type="EC" id="7.1.1.2" evidence="4 17"/>
<dbReference type="PRINTS" id="PR01437">
    <property type="entry name" value="NUOXDRDTASE4"/>
</dbReference>
<dbReference type="GO" id="GO:0008137">
    <property type="term" value="F:NADH dehydrogenase (ubiquinone) activity"/>
    <property type="evidence" value="ECO:0007669"/>
    <property type="project" value="UniProtKB-UniRule"/>
</dbReference>
<evidence type="ECO:0000259" key="19">
    <source>
        <dbReference type="Pfam" id="PF01059"/>
    </source>
</evidence>
<keyword evidence="13 17" id="KW-0830">Ubiquinone</keyword>
<evidence type="ECO:0000256" key="4">
    <source>
        <dbReference type="ARBA" id="ARBA00012944"/>
    </source>
</evidence>
<dbReference type="GO" id="GO:0015990">
    <property type="term" value="P:electron transport coupled proton transport"/>
    <property type="evidence" value="ECO:0007669"/>
    <property type="project" value="TreeGrafter"/>
</dbReference>
<dbReference type="InterPro" id="IPR000260">
    <property type="entry name" value="NADH4_N"/>
</dbReference>
<comment type="function">
    <text evidence="1">Core subunit of the mitochondrial membrane respiratory chain NADH dehydrogenase (Complex I) that is believed to belong to the minimal assembly required for catalysis. Complex I functions in the transfer of electrons from NADH to the respiratory chain. The immediate electron acceptor for the enzyme is believed to be ubiquinone.</text>
</comment>
<dbReference type="PANTHER" id="PTHR43507:SF20">
    <property type="entry name" value="NADH-UBIQUINONE OXIDOREDUCTASE CHAIN 4"/>
    <property type="match status" value="1"/>
</dbReference>
<protein>
    <recommendedName>
        <fullName evidence="5 17">NADH-ubiquinone oxidoreductase chain 4</fullName>
        <ecNumber evidence="4 17">7.1.1.2</ecNumber>
    </recommendedName>
</protein>
<dbReference type="GO" id="GO:0042773">
    <property type="term" value="P:ATP synthesis coupled electron transport"/>
    <property type="evidence" value="ECO:0007669"/>
    <property type="project" value="InterPro"/>
</dbReference>
<comment type="catalytic activity">
    <reaction evidence="16 17">
        <text>a ubiquinone + NADH + 5 H(+)(in) = a ubiquinol + NAD(+) + 4 H(+)(out)</text>
        <dbReference type="Rhea" id="RHEA:29091"/>
        <dbReference type="Rhea" id="RHEA-COMP:9565"/>
        <dbReference type="Rhea" id="RHEA-COMP:9566"/>
        <dbReference type="ChEBI" id="CHEBI:15378"/>
        <dbReference type="ChEBI" id="CHEBI:16389"/>
        <dbReference type="ChEBI" id="CHEBI:17976"/>
        <dbReference type="ChEBI" id="CHEBI:57540"/>
        <dbReference type="ChEBI" id="CHEBI:57945"/>
        <dbReference type="EC" id="7.1.1.2"/>
    </reaction>
</comment>
<evidence type="ECO:0000256" key="16">
    <source>
        <dbReference type="ARBA" id="ARBA00049551"/>
    </source>
</evidence>
<dbReference type="GO" id="GO:0003954">
    <property type="term" value="F:NADH dehydrogenase activity"/>
    <property type="evidence" value="ECO:0007669"/>
    <property type="project" value="TreeGrafter"/>
</dbReference>
<keyword evidence="9" id="KW-1278">Translocase</keyword>
<evidence type="ECO:0000256" key="2">
    <source>
        <dbReference type="ARBA" id="ARBA00004225"/>
    </source>
</evidence>
<keyword evidence="12 17" id="KW-0520">NAD</keyword>
<evidence type="ECO:0000256" key="17">
    <source>
        <dbReference type="RuleBase" id="RU003297"/>
    </source>
</evidence>
<evidence type="ECO:0000256" key="10">
    <source>
        <dbReference type="ARBA" id="ARBA00022982"/>
    </source>
</evidence>
<evidence type="ECO:0000256" key="3">
    <source>
        <dbReference type="ARBA" id="ARBA00009025"/>
    </source>
</evidence>
<dbReference type="EMBL" id="KT696261">
    <property type="protein sequence ID" value="AML26695.1"/>
    <property type="molecule type" value="Genomic_DNA"/>
</dbReference>
<evidence type="ECO:0000256" key="8">
    <source>
        <dbReference type="ARBA" id="ARBA00022692"/>
    </source>
</evidence>
<geneLocation type="mitochondrion" evidence="20"/>
<name>A0A126TEJ9_9COLE</name>
<dbReference type="GO" id="GO:0048039">
    <property type="term" value="F:ubiquinone binding"/>
    <property type="evidence" value="ECO:0007669"/>
    <property type="project" value="TreeGrafter"/>
</dbReference>
<gene>
    <name evidence="20" type="primary">ND4</name>
</gene>
<evidence type="ECO:0000313" key="20">
    <source>
        <dbReference type="EMBL" id="AML26695.1"/>
    </source>
</evidence>
<keyword evidence="8" id="KW-0812">Transmembrane</keyword>
<keyword evidence="10 17" id="KW-0249">Electron transport</keyword>
<keyword evidence="6 17" id="KW-0813">Transport</keyword>
<organism evidence="20">
    <name type="scientific">Elateroidea sp. BMNH 1274729</name>
    <dbReference type="NCBI Taxonomy" id="1796501"/>
    <lineage>
        <taxon>Eukaryota</taxon>
        <taxon>Metazoa</taxon>
        <taxon>Ecdysozoa</taxon>
        <taxon>Arthropoda</taxon>
        <taxon>Hexapoda</taxon>
        <taxon>Insecta</taxon>
        <taxon>Pterygota</taxon>
        <taxon>Neoptera</taxon>
        <taxon>Endopterygota</taxon>
        <taxon>Coleoptera</taxon>
        <taxon>Polyphaga</taxon>
        <taxon>Elateriformia</taxon>
        <taxon>Elateroidea</taxon>
    </lineage>
</organism>
<dbReference type="GO" id="GO:0031966">
    <property type="term" value="C:mitochondrial membrane"/>
    <property type="evidence" value="ECO:0007669"/>
    <property type="project" value="UniProtKB-SubCell"/>
</dbReference>
<dbReference type="Pfam" id="PF00361">
    <property type="entry name" value="Proton_antipo_M"/>
    <property type="match status" value="1"/>
</dbReference>
<dbReference type="PANTHER" id="PTHR43507">
    <property type="entry name" value="NADH-UBIQUINONE OXIDOREDUCTASE CHAIN 4"/>
    <property type="match status" value="1"/>
</dbReference>
<evidence type="ECO:0000256" key="14">
    <source>
        <dbReference type="ARBA" id="ARBA00023128"/>
    </source>
</evidence>
<evidence type="ECO:0000256" key="1">
    <source>
        <dbReference type="ARBA" id="ARBA00003257"/>
    </source>
</evidence>
<feature type="domain" description="NADH:ubiquinone oxidoreductase chain 4 N-terminal" evidence="19">
    <location>
        <begin position="1"/>
        <end position="102"/>
    </location>
</feature>
<evidence type="ECO:0000256" key="6">
    <source>
        <dbReference type="ARBA" id="ARBA00022448"/>
    </source>
</evidence>
<reference evidence="20" key="1">
    <citation type="submission" date="2015-09" db="EMBL/GenBank/DDBJ databases">
        <title>Capturing the unknown biodiversity of arthropods in tropical forests using metagenomics.</title>
        <authorList>
            <person name="Andujar C."/>
            <person name="Creedy T.J."/>
            <person name="Garner B."/>
            <person name="Canty R."/>
            <person name="Warner H.B."/>
            <person name="Lipecki J."/>
            <person name="Crampton-Platt A."/>
            <person name="Gabrielli M."/>
            <person name="Croydon-Veleslavov I.A."/>
            <person name="Lim J.L."/>
            <person name="Linard B."/>
            <person name="Vogler A."/>
        </authorList>
    </citation>
    <scope>NUCLEOTIDE SEQUENCE</scope>
</reference>
<evidence type="ECO:0000256" key="12">
    <source>
        <dbReference type="ARBA" id="ARBA00023027"/>
    </source>
</evidence>
<comment type="subcellular location">
    <subcellularLocation>
        <location evidence="2 17">Mitochondrion membrane</location>
        <topology evidence="2 17">Multi-pass membrane protein</topology>
    </subcellularLocation>
</comment>
<sequence length="439" mass="50088">MMKYLFCVLFLIPLSFSSNFWMIFFYLLLMSFIFMLSLISGSFFCEISVFFGCDNLSYWMVLLSLWICALMVKASGLIWSFKFYYHFFLLVNLILLVSLILAFCTLNFFIFYLFFEVSIIPTLFLILGWGYQPERLQAGIYMFFYTLVASLPMMIALFFLFGNFNSLDYSYFLTFNSAYLYLCMNLVFFVKIPMFFIHLWLPKAHVEAPISGSMILAGVMLKLGGYGLMRVLMIFLGLKYLNLIFLVIGLVGGCYVSLVCLRQVDIKALIAYSSVAHMGMVLSGLMGGNMWGFYGSLVMMVAHGLCSSGLFCLSNICYERFLSRSMFLVKGLVNLMPSFSLWWFLLSAGNMAAPPSLNLFGEIMLINSIMSYSFMSVVFLGILSFFSACYCLYLYSFTQHGNLGSGVHSFSLGSIREYSLLLLHGIPLNIIFMMLNLFI</sequence>
<evidence type="ECO:0000256" key="5">
    <source>
        <dbReference type="ARBA" id="ARBA00021006"/>
    </source>
</evidence>